<comment type="caution">
    <text evidence="1">The sequence shown here is derived from an EMBL/GenBank/DDBJ whole genome shotgun (WGS) entry which is preliminary data.</text>
</comment>
<evidence type="ECO:0000313" key="1">
    <source>
        <dbReference type="EMBL" id="GFN86088.1"/>
    </source>
</evidence>
<evidence type="ECO:0000313" key="2">
    <source>
        <dbReference type="Proteomes" id="UP000735302"/>
    </source>
</evidence>
<accession>A0AAV3YVK8</accession>
<protein>
    <submittedName>
        <fullName evidence="1">Uncharacterized protein</fullName>
    </submittedName>
</protein>
<proteinExistence type="predicted"/>
<keyword evidence="2" id="KW-1185">Reference proteome</keyword>
<sequence>MLWNKPANGIMGERSSPNLRSFTESFLLQPQSSDKTSQPQSLQLYPRRRLPPQLRLASGTQPSPAVSLVMYLFSRLAWKIISFPFNNHLRQKSPERQTVLSTA</sequence>
<reference evidence="1 2" key="1">
    <citation type="journal article" date="2021" name="Elife">
        <title>Chloroplast acquisition without the gene transfer in kleptoplastic sea slugs, Plakobranchus ocellatus.</title>
        <authorList>
            <person name="Maeda T."/>
            <person name="Takahashi S."/>
            <person name="Yoshida T."/>
            <person name="Shimamura S."/>
            <person name="Takaki Y."/>
            <person name="Nagai Y."/>
            <person name="Toyoda A."/>
            <person name="Suzuki Y."/>
            <person name="Arimoto A."/>
            <person name="Ishii H."/>
            <person name="Satoh N."/>
            <person name="Nishiyama T."/>
            <person name="Hasebe M."/>
            <person name="Maruyama T."/>
            <person name="Minagawa J."/>
            <person name="Obokata J."/>
            <person name="Shigenobu S."/>
        </authorList>
    </citation>
    <scope>NUCLEOTIDE SEQUENCE [LARGE SCALE GENOMIC DNA]</scope>
</reference>
<dbReference type="AlphaFoldDB" id="A0AAV3YVK8"/>
<gene>
    <name evidence="1" type="ORF">PoB_001259400</name>
</gene>
<dbReference type="EMBL" id="BLXT01001485">
    <property type="protein sequence ID" value="GFN86088.1"/>
    <property type="molecule type" value="Genomic_DNA"/>
</dbReference>
<name>A0AAV3YVK8_9GAST</name>
<organism evidence="1 2">
    <name type="scientific">Plakobranchus ocellatus</name>
    <dbReference type="NCBI Taxonomy" id="259542"/>
    <lineage>
        <taxon>Eukaryota</taxon>
        <taxon>Metazoa</taxon>
        <taxon>Spiralia</taxon>
        <taxon>Lophotrochozoa</taxon>
        <taxon>Mollusca</taxon>
        <taxon>Gastropoda</taxon>
        <taxon>Heterobranchia</taxon>
        <taxon>Euthyneura</taxon>
        <taxon>Panpulmonata</taxon>
        <taxon>Sacoglossa</taxon>
        <taxon>Placobranchoidea</taxon>
        <taxon>Plakobranchidae</taxon>
        <taxon>Plakobranchus</taxon>
    </lineage>
</organism>
<dbReference type="Proteomes" id="UP000735302">
    <property type="component" value="Unassembled WGS sequence"/>
</dbReference>